<keyword evidence="2" id="KW-1185">Reference proteome</keyword>
<dbReference type="AlphaFoldDB" id="A0AAI8VCI7"/>
<name>A0AAI8VCI7_9PEZI</name>
<protein>
    <submittedName>
        <fullName evidence="1">Uu.00g047630.m01.CDS01</fullName>
    </submittedName>
</protein>
<evidence type="ECO:0000313" key="1">
    <source>
        <dbReference type="EMBL" id="CAJ2501910.1"/>
    </source>
</evidence>
<accession>A0AAI8VCI7</accession>
<proteinExistence type="predicted"/>
<organism evidence="1 2">
    <name type="scientific">Anthostomella pinea</name>
    <dbReference type="NCBI Taxonomy" id="933095"/>
    <lineage>
        <taxon>Eukaryota</taxon>
        <taxon>Fungi</taxon>
        <taxon>Dikarya</taxon>
        <taxon>Ascomycota</taxon>
        <taxon>Pezizomycotina</taxon>
        <taxon>Sordariomycetes</taxon>
        <taxon>Xylariomycetidae</taxon>
        <taxon>Xylariales</taxon>
        <taxon>Xylariaceae</taxon>
        <taxon>Anthostomella</taxon>
    </lineage>
</organism>
<reference evidence="1" key="1">
    <citation type="submission" date="2023-10" db="EMBL/GenBank/DDBJ databases">
        <authorList>
            <person name="Hackl T."/>
        </authorList>
    </citation>
    <scope>NUCLEOTIDE SEQUENCE</scope>
</reference>
<gene>
    <name evidence="1" type="ORF">KHLLAP_LOCUS2378</name>
</gene>
<comment type="caution">
    <text evidence="1">The sequence shown here is derived from an EMBL/GenBank/DDBJ whole genome shotgun (WGS) entry which is preliminary data.</text>
</comment>
<evidence type="ECO:0000313" key="2">
    <source>
        <dbReference type="Proteomes" id="UP001295740"/>
    </source>
</evidence>
<dbReference type="EMBL" id="CAUWAG010000003">
    <property type="protein sequence ID" value="CAJ2501910.1"/>
    <property type="molecule type" value="Genomic_DNA"/>
</dbReference>
<sequence>MSWYDTHCAHELNKNQAQARNFVDGLLRYYEYIILAPYKEGPNAVRRLSALASYPSGSKSMLLLYSMEPEATYRLDIRDPAHDKVIDSAVGAAINAAAEDFNKWKQLGKAMVAVKFVTKEERYGLEYWCPVNCKIKIDGESKVKPEHDSSEFP</sequence>
<dbReference type="Proteomes" id="UP001295740">
    <property type="component" value="Unassembled WGS sequence"/>
</dbReference>